<evidence type="ECO:0000313" key="11">
    <source>
        <dbReference type="Proteomes" id="UP001610432"/>
    </source>
</evidence>
<keyword evidence="1" id="KW-0479">Metal-binding</keyword>
<comment type="caution">
    <text evidence="10">The sequence shown here is derived from an EMBL/GenBank/DDBJ whole genome shotgun (WGS) entry which is preliminary data.</text>
</comment>
<keyword evidence="6" id="KW-0539">Nucleus</keyword>
<evidence type="ECO:0000256" key="2">
    <source>
        <dbReference type="ARBA" id="ARBA00022833"/>
    </source>
</evidence>
<evidence type="ECO:0000256" key="7">
    <source>
        <dbReference type="PROSITE-ProRule" id="PRU00042"/>
    </source>
</evidence>
<dbReference type="PANTHER" id="PTHR47660:SF7">
    <property type="entry name" value="TRANSCRIPTION FACTOR WITH C2H2 AND ZN(2)-CYS(6) DNA BINDING DOMAIN (EUROFUNG)"/>
    <property type="match status" value="1"/>
</dbReference>
<protein>
    <submittedName>
        <fullName evidence="10">Uncharacterized protein</fullName>
    </submittedName>
</protein>
<evidence type="ECO:0000259" key="9">
    <source>
        <dbReference type="PROSITE" id="PS50157"/>
    </source>
</evidence>
<keyword evidence="11" id="KW-1185">Reference proteome</keyword>
<dbReference type="PANTHER" id="PTHR47660">
    <property type="entry name" value="TRANSCRIPTION FACTOR WITH C2H2 AND ZN(2)-CYS(6) DNA BINDING DOMAIN (EUROFUNG)-RELATED-RELATED"/>
    <property type="match status" value="1"/>
</dbReference>
<dbReference type="CDD" id="cd00067">
    <property type="entry name" value="GAL4"/>
    <property type="match status" value="1"/>
</dbReference>
<dbReference type="InterPro" id="IPR001138">
    <property type="entry name" value="Zn2Cys6_DnaBD"/>
</dbReference>
<dbReference type="InterPro" id="IPR007219">
    <property type="entry name" value="XnlR_reg_dom"/>
</dbReference>
<evidence type="ECO:0000313" key="10">
    <source>
        <dbReference type="EMBL" id="KAL2866438.1"/>
    </source>
</evidence>
<gene>
    <name evidence="10" type="ORF">BJX67DRAFT_139592</name>
</gene>
<keyword evidence="5" id="KW-0804">Transcription</keyword>
<feature type="domain" description="C2H2-type" evidence="9">
    <location>
        <begin position="6"/>
        <end position="35"/>
    </location>
</feature>
<dbReference type="Gene3D" id="4.10.240.10">
    <property type="entry name" value="Zn(2)-C6 fungal-type DNA-binding domain"/>
    <property type="match status" value="1"/>
</dbReference>
<dbReference type="PROSITE" id="PS50157">
    <property type="entry name" value="ZINC_FINGER_C2H2_2"/>
    <property type="match status" value="2"/>
</dbReference>
<dbReference type="PROSITE" id="PS00463">
    <property type="entry name" value="ZN2_CY6_FUNGAL_1"/>
    <property type="match status" value="1"/>
</dbReference>
<dbReference type="PROSITE" id="PS50048">
    <property type="entry name" value="ZN2_CY6_FUNGAL_2"/>
    <property type="match status" value="1"/>
</dbReference>
<dbReference type="InterPro" id="IPR036236">
    <property type="entry name" value="Znf_C2H2_sf"/>
</dbReference>
<dbReference type="CDD" id="cd12148">
    <property type="entry name" value="fungal_TF_MHR"/>
    <property type="match status" value="1"/>
</dbReference>
<dbReference type="RefSeq" id="XP_070885417.1">
    <property type="nucleotide sequence ID" value="XM_071024634.1"/>
</dbReference>
<keyword evidence="4" id="KW-0238">DNA-binding</keyword>
<evidence type="ECO:0000259" key="8">
    <source>
        <dbReference type="PROSITE" id="PS50048"/>
    </source>
</evidence>
<dbReference type="Gene3D" id="3.30.160.60">
    <property type="entry name" value="Classic Zinc Finger"/>
    <property type="match status" value="1"/>
</dbReference>
<dbReference type="Pfam" id="PF04082">
    <property type="entry name" value="Fungal_trans"/>
    <property type="match status" value="1"/>
</dbReference>
<dbReference type="SMART" id="SM00066">
    <property type="entry name" value="GAL4"/>
    <property type="match status" value="1"/>
</dbReference>
<accession>A0ABR4LPH7</accession>
<evidence type="ECO:0000256" key="3">
    <source>
        <dbReference type="ARBA" id="ARBA00023015"/>
    </source>
</evidence>
<keyword evidence="2" id="KW-0862">Zinc</keyword>
<evidence type="ECO:0000256" key="5">
    <source>
        <dbReference type="ARBA" id="ARBA00023163"/>
    </source>
</evidence>
<organism evidence="10 11">
    <name type="scientific">Aspergillus lucknowensis</name>
    <dbReference type="NCBI Taxonomy" id="176173"/>
    <lineage>
        <taxon>Eukaryota</taxon>
        <taxon>Fungi</taxon>
        <taxon>Dikarya</taxon>
        <taxon>Ascomycota</taxon>
        <taxon>Pezizomycotina</taxon>
        <taxon>Eurotiomycetes</taxon>
        <taxon>Eurotiomycetidae</taxon>
        <taxon>Eurotiales</taxon>
        <taxon>Aspergillaceae</taxon>
        <taxon>Aspergillus</taxon>
        <taxon>Aspergillus subgen. Nidulantes</taxon>
    </lineage>
</organism>
<feature type="domain" description="C2H2-type" evidence="9">
    <location>
        <begin position="36"/>
        <end position="64"/>
    </location>
</feature>
<keyword evidence="3" id="KW-0805">Transcription regulation</keyword>
<evidence type="ECO:0000256" key="6">
    <source>
        <dbReference type="ARBA" id="ARBA00023242"/>
    </source>
</evidence>
<feature type="domain" description="Zn(2)-C6 fungal-type" evidence="8">
    <location>
        <begin position="71"/>
        <end position="100"/>
    </location>
</feature>
<proteinExistence type="predicted"/>
<keyword evidence="7" id="KW-0863">Zinc-finger</keyword>
<evidence type="ECO:0000256" key="4">
    <source>
        <dbReference type="ARBA" id="ARBA00023125"/>
    </source>
</evidence>
<dbReference type="InterPro" id="IPR036864">
    <property type="entry name" value="Zn2-C6_fun-type_DNA-bd_sf"/>
</dbReference>
<sequence>MTTKAFVCRFQACSASYQRREHLRRHEAQHSRRQPLRCSVCDREFGRSDTLRRHMQKTHGVSQPAPRPKYACTHCRNSKSRCEGGPPCSACLRRGICCSLEPRATEQQGGPPHYLTGSLPTPLHDDLAQRKAGRSEKQRHYLDLYFRLFHPYWPFLHRASFNDCRETPLLIQSMVVIGLWVSEEPNARAAAIDLHNVLSSAIHQQKDAWDASTLVDPDSTCPWPISMYQAILLHIIFALLYKGNGTLGLDLKPSLAPAEADLLGRLVASCKKLGMLYYPNMLTRYCRDSPAVYIWVSIEEIKRFGLALFKVSRAFNRPAKQGVEEFDITARAGERLLVRDLKFPLPMNTPLWNTASRADYASAITEDAFRHSVDEHLEEEWVSRSAIALGLLES</sequence>
<dbReference type="SMART" id="SM00355">
    <property type="entry name" value="ZnF_C2H2"/>
    <property type="match status" value="2"/>
</dbReference>
<dbReference type="SUPFAM" id="SSF57701">
    <property type="entry name" value="Zn2/Cys6 DNA-binding domain"/>
    <property type="match status" value="1"/>
</dbReference>
<dbReference type="SUPFAM" id="SSF57667">
    <property type="entry name" value="beta-beta-alpha zinc fingers"/>
    <property type="match status" value="1"/>
</dbReference>
<evidence type="ECO:0000256" key="1">
    <source>
        <dbReference type="ARBA" id="ARBA00022723"/>
    </source>
</evidence>
<dbReference type="InterPro" id="IPR013087">
    <property type="entry name" value="Znf_C2H2_type"/>
</dbReference>
<dbReference type="Proteomes" id="UP001610432">
    <property type="component" value="Unassembled WGS sequence"/>
</dbReference>
<dbReference type="Pfam" id="PF00172">
    <property type="entry name" value="Zn_clus"/>
    <property type="match status" value="1"/>
</dbReference>
<name>A0ABR4LPH7_9EURO</name>
<dbReference type="GeneID" id="98139706"/>
<dbReference type="EMBL" id="JBFXLQ010000025">
    <property type="protein sequence ID" value="KAL2866438.1"/>
    <property type="molecule type" value="Genomic_DNA"/>
</dbReference>
<reference evidence="10 11" key="1">
    <citation type="submission" date="2024-07" db="EMBL/GenBank/DDBJ databases">
        <title>Section-level genome sequencing and comparative genomics of Aspergillus sections Usti and Cavernicolus.</title>
        <authorList>
            <consortium name="Lawrence Berkeley National Laboratory"/>
            <person name="Nybo J.L."/>
            <person name="Vesth T.C."/>
            <person name="Theobald S."/>
            <person name="Frisvad J.C."/>
            <person name="Larsen T.O."/>
            <person name="Kjaerboelling I."/>
            <person name="Rothschild-Mancinelli K."/>
            <person name="Lyhne E.K."/>
            <person name="Kogle M.E."/>
            <person name="Barry K."/>
            <person name="Clum A."/>
            <person name="Na H."/>
            <person name="Ledsgaard L."/>
            <person name="Lin J."/>
            <person name="Lipzen A."/>
            <person name="Kuo A."/>
            <person name="Riley R."/>
            <person name="Mondo S."/>
            <person name="Labutti K."/>
            <person name="Haridas S."/>
            <person name="Pangalinan J."/>
            <person name="Salamov A.A."/>
            <person name="Simmons B.A."/>
            <person name="Magnuson J.K."/>
            <person name="Chen J."/>
            <person name="Drula E."/>
            <person name="Henrissat B."/>
            <person name="Wiebenga A."/>
            <person name="Lubbers R.J."/>
            <person name="Gomes A.C."/>
            <person name="Macurrencykelacurrency M.R."/>
            <person name="Stajich J."/>
            <person name="Grigoriev I.V."/>
            <person name="Mortensen U.H."/>
            <person name="De Vries R.P."/>
            <person name="Baker S.E."/>
            <person name="Andersen M.R."/>
        </authorList>
    </citation>
    <scope>NUCLEOTIDE SEQUENCE [LARGE SCALE GENOMIC DNA]</scope>
    <source>
        <strain evidence="10 11">CBS 449.75</strain>
    </source>
</reference>
<dbReference type="PROSITE" id="PS00028">
    <property type="entry name" value="ZINC_FINGER_C2H2_1"/>
    <property type="match status" value="2"/>
</dbReference>